<name>A0ACB9LHL3_9MYRT</name>
<sequence length="82" mass="8879">MERKDVGAEVWEPELGIAFTDVEEPMRELEMSLLTTIVGFHGSSKGLIVSTNGKEGHLEQVGVGCPKISLPNERRSASKGLV</sequence>
<comment type="caution">
    <text evidence="1">The sequence shown here is derived from an EMBL/GenBank/DDBJ whole genome shotgun (WGS) entry which is preliminary data.</text>
</comment>
<organism evidence="1 2">
    <name type="scientific">Melastoma candidum</name>
    <dbReference type="NCBI Taxonomy" id="119954"/>
    <lineage>
        <taxon>Eukaryota</taxon>
        <taxon>Viridiplantae</taxon>
        <taxon>Streptophyta</taxon>
        <taxon>Embryophyta</taxon>
        <taxon>Tracheophyta</taxon>
        <taxon>Spermatophyta</taxon>
        <taxon>Magnoliopsida</taxon>
        <taxon>eudicotyledons</taxon>
        <taxon>Gunneridae</taxon>
        <taxon>Pentapetalae</taxon>
        <taxon>rosids</taxon>
        <taxon>malvids</taxon>
        <taxon>Myrtales</taxon>
        <taxon>Melastomataceae</taxon>
        <taxon>Melastomatoideae</taxon>
        <taxon>Melastomateae</taxon>
        <taxon>Melastoma</taxon>
    </lineage>
</organism>
<keyword evidence="2" id="KW-1185">Reference proteome</keyword>
<accession>A0ACB9LHL3</accession>
<evidence type="ECO:0000313" key="1">
    <source>
        <dbReference type="EMBL" id="KAI4310478.1"/>
    </source>
</evidence>
<evidence type="ECO:0000313" key="2">
    <source>
        <dbReference type="Proteomes" id="UP001057402"/>
    </source>
</evidence>
<dbReference type="Proteomes" id="UP001057402">
    <property type="component" value="Chromosome 11"/>
</dbReference>
<reference evidence="2" key="1">
    <citation type="journal article" date="2023" name="Front. Plant Sci.">
        <title>Chromosomal-level genome assembly of Melastoma candidum provides insights into trichome evolution.</title>
        <authorList>
            <person name="Zhong Y."/>
            <person name="Wu W."/>
            <person name="Sun C."/>
            <person name="Zou P."/>
            <person name="Liu Y."/>
            <person name="Dai S."/>
            <person name="Zhou R."/>
        </authorList>
    </citation>
    <scope>NUCLEOTIDE SEQUENCE [LARGE SCALE GENOMIC DNA]</scope>
</reference>
<dbReference type="EMBL" id="CM042890">
    <property type="protein sequence ID" value="KAI4310478.1"/>
    <property type="molecule type" value="Genomic_DNA"/>
</dbReference>
<proteinExistence type="predicted"/>
<gene>
    <name evidence="1" type="ORF">MLD38_035454</name>
</gene>
<protein>
    <submittedName>
        <fullName evidence="1">Uncharacterized protein</fullName>
    </submittedName>
</protein>